<organism evidence="3">
    <name type="scientific">Melianthus villosus</name>
    <dbReference type="NCBI Taxonomy" id="377280"/>
    <lineage>
        <taxon>Eukaryota</taxon>
        <taxon>Viridiplantae</taxon>
        <taxon>Streptophyta</taxon>
        <taxon>Embryophyta</taxon>
        <taxon>Tracheophyta</taxon>
        <taxon>Spermatophyta</taxon>
        <taxon>Magnoliopsida</taxon>
        <taxon>eudicotyledons</taxon>
        <taxon>Gunneridae</taxon>
        <taxon>Pentapetalae</taxon>
        <taxon>rosids</taxon>
        <taxon>malvids</taxon>
        <taxon>Geraniales</taxon>
        <taxon>Francoaceae</taxon>
        <taxon>Melianthus</taxon>
    </lineage>
</organism>
<name>A0A0F7GZG3_9ROSI</name>
<dbReference type="GO" id="GO:0009535">
    <property type="term" value="C:chloroplast thylakoid membrane"/>
    <property type="evidence" value="ECO:0007669"/>
    <property type="project" value="InterPro"/>
</dbReference>
<dbReference type="GO" id="GO:0009773">
    <property type="term" value="P:photosynthetic electron transport in photosystem I"/>
    <property type="evidence" value="ECO:0007669"/>
    <property type="project" value="InterPro"/>
</dbReference>
<evidence type="ECO:0000313" key="3">
    <source>
        <dbReference type="EMBL" id="AKG63368.1"/>
    </source>
</evidence>
<gene>
    <name evidence="3" type="primary">CRR3</name>
</gene>
<keyword evidence="2" id="KW-0812">Transmembrane</keyword>
<sequence length="148" mass="16638">LPNNSDSAKATPNPQPQLRIRKTTTLPMKKRKKQNQQPQQPTIIQIERAIGAGVFRDSDSRDLEEKTSVFNGLLPDSSNKFEGSVEKKLREIGEWLADQTERNSSSTGKGILMVIFQWILPIWVFSLLVATGAIKLPFNSAFLDELIM</sequence>
<reference evidence="3" key="1">
    <citation type="journal article" date="2015" name="BMC Plant Biol.">
        <title>NDH expression marks major transitions in plant evolution and reveals coordinate intracellular gene loss.</title>
        <authorList>
            <person name="Ruhlman T.A."/>
            <person name="Chang W.J."/>
            <person name="Chen J.J."/>
            <person name="Huang Y.T."/>
            <person name="Chan M.T."/>
            <person name="Zhang J."/>
            <person name="Liao D.C."/>
            <person name="Blazier J.C."/>
            <person name="Jin X."/>
            <person name="Shih M.C."/>
            <person name="Jansen R.K."/>
            <person name="Lin C.S."/>
        </authorList>
    </citation>
    <scope>NUCLEOTIDE SEQUENCE</scope>
</reference>
<evidence type="ECO:0000256" key="1">
    <source>
        <dbReference type="SAM" id="MobiDB-lite"/>
    </source>
</evidence>
<feature type="region of interest" description="Disordered" evidence="1">
    <location>
        <begin position="1"/>
        <end position="43"/>
    </location>
</feature>
<dbReference type="AlphaFoldDB" id="A0A0F7GZG3"/>
<dbReference type="EMBL" id="KM585268">
    <property type="protein sequence ID" value="AKG63368.1"/>
    <property type="molecule type" value="mRNA"/>
</dbReference>
<feature type="non-terminal residue" evidence="3">
    <location>
        <position position="1"/>
    </location>
</feature>
<evidence type="ECO:0000256" key="2">
    <source>
        <dbReference type="SAM" id="Phobius"/>
    </source>
</evidence>
<dbReference type="InterPro" id="IPR038931">
    <property type="entry name" value="CRR3"/>
</dbReference>
<protein>
    <submittedName>
        <fullName evidence="3">Chlororespiratory reduction 3</fullName>
    </submittedName>
</protein>
<keyword evidence="2" id="KW-1133">Transmembrane helix</keyword>
<feature type="transmembrane region" description="Helical" evidence="2">
    <location>
        <begin position="111"/>
        <end position="134"/>
    </location>
</feature>
<proteinExistence type="evidence at transcript level"/>
<dbReference type="PANTHER" id="PTHR36340">
    <property type="entry name" value="NAD(P)H DEHYDROGENASE SUBUNIT CRR3, CHLOROPLASTIC-RELATED"/>
    <property type="match status" value="1"/>
</dbReference>
<dbReference type="GO" id="GO:0010598">
    <property type="term" value="C:NAD(P)H dehydrogenase complex (plastoquinone)"/>
    <property type="evidence" value="ECO:0007669"/>
    <property type="project" value="InterPro"/>
</dbReference>
<keyword evidence="2" id="KW-0472">Membrane</keyword>
<accession>A0A0F7GZG3</accession>
<dbReference type="PANTHER" id="PTHR36340:SF1">
    <property type="entry name" value="NAD(P)H DEHYDROGENASE SUBUNIT CRR3, CHLOROPLASTIC-RELATED"/>
    <property type="match status" value="1"/>
</dbReference>
<feature type="compositionally biased region" description="Polar residues" evidence="1">
    <location>
        <begin position="1"/>
        <end position="12"/>
    </location>
</feature>